<feature type="chain" id="PRO_5047421272" description="Lipoprotein" evidence="1">
    <location>
        <begin position="30"/>
        <end position="135"/>
    </location>
</feature>
<organism evidence="2 3">
    <name type="scientific">Promicromonospora alba</name>
    <dbReference type="NCBI Taxonomy" id="1616110"/>
    <lineage>
        <taxon>Bacteria</taxon>
        <taxon>Bacillati</taxon>
        <taxon>Actinomycetota</taxon>
        <taxon>Actinomycetes</taxon>
        <taxon>Micrococcales</taxon>
        <taxon>Promicromonosporaceae</taxon>
        <taxon>Promicromonospora</taxon>
    </lineage>
</organism>
<accession>A0ABV9HRV2</accession>
<gene>
    <name evidence="2" type="ORF">ACFO6V_27095</name>
</gene>
<dbReference type="EMBL" id="JBHSFI010000010">
    <property type="protein sequence ID" value="MFC4631936.1"/>
    <property type="molecule type" value="Genomic_DNA"/>
</dbReference>
<dbReference type="RefSeq" id="WP_377142000.1">
    <property type="nucleotide sequence ID" value="NZ_JBHSFI010000010.1"/>
</dbReference>
<dbReference type="Proteomes" id="UP001596011">
    <property type="component" value="Unassembled WGS sequence"/>
</dbReference>
<evidence type="ECO:0000256" key="1">
    <source>
        <dbReference type="SAM" id="SignalP"/>
    </source>
</evidence>
<keyword evidence="3" id="KW-1185">Reference proteome</keyword>
<sequence length="135" mass="14345">MTLSTSRKVRAHRLLSLAGVLGLVMPLGACGVTTAKCEQLINETVAQVQGVESVEAGCRESFGSSSAGAGTVHLTAKTKPEADEIIARIEDAMAREPDIHPDWRSPSSIFLTDGTHYITSGTEVRVIRETLGIDP</sequence>
<feature type="signal peptide" evidence="1">
    <location>
        <begin position="1"/>
        <end position="29"/>
    </location>
</feature>
<proteinExistence type="predicted"/>
<evidence type="ECO:0000313" key="2">
    <source>
        <dbReference type="EMBL" id="MFC4631936.1"/>
    </source>
</evidence>
<keyword evidence="1" id="KW-0732">Signal</keyword>
<evidence type="ECO:0008006" key="4">
    <source>
        <dbReference type="Google" id="ProtNLM"/>
    </source>
</evidence>
<protein>
    <recommendedName>
        <fullName evidence="4">Lipoprotein</fullName>
    </recommendedName>
</protein>
<comment type="caution">
    <text evidence="2">The sequence shown here is derived from an EMBL/GenBank/DDBJ whole genome shotgun (WGS) entry which is preliminary data.</text>
</comment>
<reference evidence="3" key="1">
    <citation type="journal article" date="2019" name="Int. J. Syst. Evol. Microbiol.">
        <title>The Global Catalogue of Microorganisms (GCM) 10K type strain sequencing project: providing services to taxonomists for standard genome sequencing and annotation.</title>
        <authorList>
            <consortium name="The Broad Institute Genomics Platform"/>
            <consortium name="The Broad Institute Genome Sequencing Center for Infectious Disease"/>
            <person name="Wu L."/>
            <person name="Ma J."/>
        </authorList>
    </citation>
    <scope>NUCLEOTIDE SEQUENCE [LARGE SCALE GENOMIC DNA]</scope>
    <source>
        <strain evidence="3">CCUG 42722</strain>
    </source>
</reference>
<name>A0ABV9HRV2_9MICO</name>
<evidence type="ECO:0000313" key="3">
    <source>
        <dbReference type="Proteomes" id="UP001596011"/>
    </source>
</evidence>